<reference evidence="2" key="1">
    <citation type="submission" date="2023-10" db="EMBL/GenBank/DDBJ databases">
        <title>Genome assembly of Pristionchus species.</title>
        <authorList>
            <person name="Yoshida K."/>
            <person name="Sommer R.J."/>
        </authorList>
    </citation>
    <scope>NUCLEOTIDE SEQUENCE</scope>
    <source>
        <strain evidence="2">RS0144</strain>
    </source>
</reference>
<protein>
    <submittedName>
        <fullName evidence="2">Uncharacterized protein</fullName>
    </submittedName>
</protein>
<accession>A0AAV5TRV5</accession>
<evidence type="ECO:0000313" key="1">
    <source>
        <dbReference type="EMBL" id="GMS97054.1"/>
    </source>
</evidence>
<gene>
    <name evidence="1" type="ORF">PENTCL1PPCAC_19229</name>
    <name evidence="2" type="ORF">PENTCL1PPCAC_19231</name>
</gene>
<proteinExistence type="predicted"/>
<evidence type="ECO:0000313" key="3">
    <source>
        <dbReference type="Proteomes" id="UP001432027"/>
    </source>
</evidence>
<dbReference type="Proteomes" id="UP001432027">
    <property type="component" value="Unassembled WGS sequence"/>
</dbReference>
<name>A0AAV5TRV5_9BILA</name>
<comment type="caution">
    <text evidence="2">The sequence shown here is derived from an EMBL/GenBank/DDBJ whole genome shotgun (WGS) entry which is preliminary data.</text>
</comment>
<sequence length="107" mass="11648">KFENHYARRFKGTLLGRFLLFLHERTYSSNSHSSSVCKSLTPFSFFISPCLGLESAVGSRIIISSSSHFIADGSLFSIGPISEYPGSFFNCSSCLGFSSTATSENSP</sequence>
<organism evidence="2 3">
    <name type="scientific">Pristionchus entomophagus</name>
    <dbReference type="NCBI Taxonomy" id="358040"/>
    <lineage>
        <taxon>Eukaryota</taxon>
        <taxon>Metazoa</taxon>
        <taxon>Ecdysozoa</taxon>
        <taxon>Nematoda</taxon>
        <taxon>Chromadorea</taxon>
        <taxon>Rhabditida</taxon>
        <taxon>Rhabditina</taxon>
        <taxon>Diplogasteromorpha</taxon>
        <taxon>Diplogasteroidea</taxon>
        <taxon>Neodiplogasteridae</taxon>
        <taxon>Pristionchus</taxon>
    </lineage>
</organism>
<dbReference type="EMBL" id="BTSX01000004">
    <property type="protein sequence ID" value="GMS97056.1"/>
    <property type="molecule type" value="Genomic_DNA"/>
</dbReference>
<evidence type="ECO:0000313" key="2">
    <source>
        <dbReference type="EMBL" id="GMS97056.1"/>
    </source>
</evidence>
<feature type="non-terminal residue" evidence="2">
    <location>
        <position position="1"/>
    </location>
</feature>
<dbReference type="AlphaFoldDB" id="A0AAV5TRV5"/>
<dbReference type="EMBL" id="BTSX01000004">
    <property type="protein sequence ID" value="GMS97054.1"/>
    <property type="molecule type" value="Genomic_DNA"/>
</dbReference>
<keyword evidence="3" id="KW-1185">Reference proteome</keyword>